<dbReference type="Proteomes" id="UP000631312">
    <property type="component" value="Unassembled WGS sequence"/>
</dbReference>
<reference evidence="2 3" key="1">
    <citation type="submission" date="2020-08" db="EMBL/GenBank/DDBJ databases">
        <title>Sequencing the genomes of 1000 actinobacteria strains.</title>
        <authorList>
            <person name="Klenk H.-P."/>
        </authorList>
    </citation>
    <scope>NUCLEOTIDE SEQUENCE [LARGE SCALE GENOMIC DNA]</scope>
    <source>
        <strain evidence="2 3">DSM 43150</strain>
    </source>
</reference>
<comment type="caution">
    <text evidence="2">The sequence shown here is derived from an EMBL/GenBank/DDBJ whole genome shotgun (WGS) entry which is preliminary data.</text>
</comment>
<sequence>MTADVPALVAFLRVRLNEDERKITAMEREESRVQTAPIFQGHPPNWLAGVDIFVSSKRWRAEVEAKRRLLECLVGATGTGTSRLVANDEPWAIGGDYLVKTLALPYASHPEYREEWRP</sequence>
<dbReference type="Proteomes" id="UP000590511">
    <property type="component" value="Unassembled WGS sequence"/>
</dbReference>
<organism evidence="2 3">
    <name type="scientific">Actinoplanes lobatus</name>
    <dbReference type="NCBI Taxonomy" id="113568"/>
    <lineage>
        <taxon>Bacteria</taxon>
        <taxon>Bacillati</taxon>
        <taxon>Actinomycetota</taxon>
        <taxon>Actinomycetes</taxon>
        <taxon>Micromonosporales</taxon>
        <taxon>Micromonosporaceae</taxon>
        <taxon>Actinoplanes</taxon>
    </lineage>
</organism>
<dbReference type="InterPro" id="IPR046193">
    <property type="entry name" value="DUF6221"/>
</dbReference>
<accession>A0A7W7HER9</accession>
<evidence type="ECO:0000313" key="4">
    <source>
        <dbReference type="Proteomes" id="UP000631312"/>
    </source>
</evidence>
<dbReference type="EMBL" id="JACHNC010000001">
    <property type="protein sequence ID" value="MBB4749150.1"/>
    <property type="molecule type" value="Genomic_DNA"/>
</dbReference>
<dbReference type="AlphaFoldDB" id="A0A7W7HER9"/>
<evidence type="ECO:0000313" key="3">
    <source>
        <dbReference type="Proteomes" id="UP000590511"/>
    </source>
</evidence>
<name>A0A7W7HER9_9ACTN</name>
<evidence type="ECO:0000313" key="2">
    <source>
        <dbReference type="EMBL" id="MBB4749150.1"/>
    </source>
</evidence>
<reference evidence="1 4" key="2">
    <citation type="submission" date="2021-01" db="EMBL/GenBank/DDBJ databases">
        <title>Whole genome shotgun sequence of Actinoplanes lobatus NBRC 12513.</title>
        <authorList>
            <person name="Komaki H."/>
            <person name="Tamura T."/>
        </authorList>
    </citation>
    <scope>NUCLEOTIDE SEQUENCE [LARGE SCALE GENOMIC DNA]</scope>
    <source>
        <strain evidence="1 4">NBRC 12513</strain>
    </source>
</reference>
<dbReference type="EMBL" id="BOMP01000098">
    <property type="protein sequence ID" value="GIE42752.1"/>
    <property type="molecule type" value="Genomic_DNA"/>
</dbReference>
<proteinExistence type="predicted"/>
<keyword evidence="4" id="KW-1185">Reference proteome</keyword>
<protein>
    <submittedName>
        <fullName evidence="2">Uncharacterized protein</fullName>
    </submittedName>
</protein>
<dbReference type="RefSeq" id="WP_188121517.1">
    <property type="nucleotide sequence ID" value="NZ_BOMP01000098.1"/>
</dbReference>
<gene>
    <name evidence="1" type="ORF">Alo02nite_56500</name>
    <name evidence="2" type="ORF">BJ964_003311</name>
</gene>
<dbReference type="Pfam" id="PF19730">
    <property type="entry name" value="DUF6221"/>
    <property type="match status" value="1"/>
</dbReference>
<evidence type="ECO:0000313" key="1">
    <source>
        <dbReference type="EMBL" id="GIE42752.1"/>
    </source>
</evidence>